<dbReference type="EMBL" id="ODYU01003055">
    <property type="protein sequence ID" value="SOQ41353.1"/>
    <property type="molecule type" value="Genomic_DNA"/>
</dbReference>
<reference evidence="1" key="1">
    <citation type="submission" date="2016-07" db="EMBL/GenBank/DDBJ databases">
        <authorList>
            <person name="Bretaudeau A."/>
        </authorList>
    </citation>
    <scope>NUCLEOTIDE SEQUENCE</scope>
    <source>
        <strain evidence="1">Rice</strain>
        <tissue evidence="1">Whole body</tissue>
    </source>
</reference>
<proteinExistence type="predicted"/>
<name>A0A2H1VKK5_SPOFR</name>
<protein>
    <submittedName>
        <fullName evidence="1">SFRICE_011528</fullName>
    </submittedName>
</protein>
<gene>
    <name evidence="1" type="ORF">SFRICE_011528</name>
</gene>
<dbReference type="AlphaFoldDB" id="A0A2H1VKK5"/>
<organism evidence="1">
    <name type="scientific">Spodoptera frugiperda</name>
    <name type="common">Fall armyworm</name>
    <dbReference type="NCBI Taxonomy" id="7108"/>
    <lineage>
        <taxon>Eukaryota</taxon>
        <taxon>Metazoa</taxon>
        <taxon>Ecdysozoa</taxon>
        <taxon>Arthropoda</taxon>
        <taxon>Hexapoda</taxon>
        <taxon>Insecta</taxon>
        <taxon>Pterygota</taxon>
        <taxon>Neoptera</taxon>
        <taxon>Endopterygota</taxon>
        <taxon>Lepidoptera</taxon>
        <taxon>Glossata</taxon>
        <taxon>Ditrysia</taxon>
        <taxon>Noctuoidea</taxon>
        <taxon>Noctuidae</taxon>
        <taxon>Amphipyrinae</taxon>
        <taxon>Spodoptera</taxon>
    </lineage>
</organism>
<accession>A0A2H1VKK5</accession>
<sequence>MPSPTLNEARGSFFFLLTRPTKQLLVEWLQVRLQRQGVSGSILGWGKVILSFFRFCKNLSVVARCLELCPIYGIRLTPYYMELITQMVKIGRAYYQISEIPKAL</sequence>
<evidence type="ECO:0000313" key="1">
    <source>
        <dbReference type="EMBL" id="SOQ41353.1"/>
    </source>
</evidence>